<dbReference type="AlphaFoldDB" id="A0A0F9VWW6"/>
<reference evidence="1" key="1">
    <citation type="journal article" date="2015" name="Nature">
        <title>Complex archaea that bridge the gap between prokaryotes and eukaryotes.</title>
        <authorList>
            <person name="Spang A."/>
            <person name="Saw J.H."/>
            <person name="Jorgensen S.L."/>
            <person name="Zaremba-Niedzwiedzka K."/>
            <person name="Martijn J."/>
            <person name="Lind A.E."/>
            <person name="van Eijk R."/>
            <person name="Schleper C."/>
            <person name="Guy L."/>
            <person name="Ettema T.J."/>
        </authorList>
    </citation>
    <scope>NUCLEOTIDE SEQUENCE</scope>
</reference>
<sequence length="209" mass="21298">MAWDDLWGALASLGGAWITSSAAGKAADVQAQAAGQAAGTSQAMYEQGREDIGPWRDVGANALYQMAALQGTEYEGAPGTMGERYGTAMSRFKTSPGYEFRLSEGLKALDRSAASRGRLMSGATIKGAQEYGQGVASQEYGQYYNRLASMAGLGQTSAAQGAAAGSAAAGQIGGAQMYAGAARASGYGAQANAWSNAGNQLAYLYGRGA</sequence>
<dbReference type="EMBL" id="LAZR01000271">
    <property type="protein sequence ID" value="KKN77951.1"/>
    <property type="molecule type" value="Genomic_DNA"/>
</dbReference>
<proteinExistence type="predicted"/>
<evidence type="ECO:0000313" key="1">
    <source>
        <dbReference type="EMBL" id="KKN77951.1"/>
    </source>
</evidence>
<comment type="caution">
    <text evidence="1">The sequence shown here is derived from an EMBL/GenBank/DDBJ whole genome shotgun (WGS) entry which is preliminary data.</text>
</comment>
<gene>
    <name evidence="1" type="ORF">LCGC14_0355160</name>
</gene>
<protein>
    <submittedName>
        <fullName evidence="1">Uncharacterized protein</fullName>
    </submittedName>
</protein>
<organism evidence="1">
    <name type="scientific">marine sediment metagenome</name>
    <dbReference type="NCBI Taxonomy" id="412755"/>
    <lineage>
        <taxon>unclassified sequences</taxon>
        <taxon>metagenomes</taxon>
        <taxon>ecological metagenomes</taxon>
    </lineage>
</organism>
<name>A0A0F9VWW6_9ZZZZ</name>
<accession>A0A0F9VWW6</accession>